<dbReference type="OrthoDB" id="128308at2759"/>
<protein>
    <recommendedName>
        <fullName evidence="2">Restriction of telomere capping protein 4 C-terminal domain-containing protein</fullName>
    </recommendedName>
</protein>
<feature type="region of interest" description="Disordered" evidence="1">
    <location>
        <begin position="1"/>
        <end position="62"/>
    </location>
</feature>
<accession>A0A1E3NKL1</accession>
<dbReference type="RefSeq" id="XP_019017739.1">
    <property type="nucleotide sequence ID" value="XM_019159813.1"/>
</dbReference>
<dbReference type="EMBL" id="KV454003">
    <property type="protein sequence ID" value="ODQ46626.1"/>
    <property type="molecule type" value="Genomic_DNA"/>
</dbReference>
<dbReference type="AlphaFoldDB" id="A0A1E3NKL1"/>
<evidence type="ECO:0000259" key="2">
    <source>
        <dbReference type="SMART" id="SM01312"/>
    </source>
</evidence>
<feature type="compositionally biased region" description="Polar residues" evidence="1">
    <location>
        <begin position="47"/>
        <end position="62"/>
    </location>
</feature>
<feature type="region of interest" description="Disordered" evidence="1">
    <location>
        <begin position="426"/>
        <end position="469"/>
    </location>
</feature>
<evidence type="ECO:0000313" key="3">
    <source>
        <dbReference type="EMBL" id="ODQ46626.1"/>
    </source>
</evidence>
<dbReference type="InterPro" id="IPR028094">
    <property type="entry name" value="RTC4_C"/>
</dbReference>
<dbReference type="STRING" id="763406.A0A1E3NKL1"/>
<evidence type="ECO:0000313" key="4">
    <source>
        <dbReference type="Proteomes" id="UP000094455"/>
    </source>
</evidence>
<gene>
    <name evidence="3" type="ORF">PICMEDRAFT_11611</name>
</gene>
<dbReference type="Proteomes" id="UP000094455">
    <property type="component" value="Unassembled WGS sequence"/>
</dbReference>
<name>A0A1E3NKL1_9ASCO</name>
<feature type="region of interest" description="Disordered" evidence="1">
    <location>
        <begin position="160"/>
        <end position="185"/>
    </location>
</feature>
<reference evidence="3 4" key="1">
    <citation type="journal article" date="2016" name="Proc. Natl. Acad. Sci. U.S.A.">
        <title>Comparative genomics of biotechnologically important yeasts.</title>
        <authorList>
            <person name="Riley R."/>
            <person name="Haridas S."/>
            <person name="Wolfe K.H."/>
            <person name="Lopes M.R."/>
            <person name="Hittinger C.T."/>
            <person name="Goeker M."/>
            <person name="Salamov A.A."/>
            <person name="Wisecaver J.H."/>
            <person name="Long T.M."/>
            <person name="Calvey C.H."/>
            <person name="Aerts A.L."/>
            <person name="Barry K.W."/>
            <person name="Choi C."/>
            <person name="Clum A."/>
            <person name="Coughlan A.Y."/>
            <person name="Deshpande S."/>
            <person name="Douglass A.P."/>
            <person name="Hanson S.J."/>
            <person name="Klenk H.-P."/>
            <person name="LaButti K.M."/>
            <person name="Lapidus A."/>
            <person name="Lindquist E.A."/>
            <person name="Lipzen A.M."/>
            <person name="Meier-Kolthoff J.P."/>
            <person name="Ohm R.A."/>
            <person name="Otillar R.P."/>
            <person name="Pangilinan J.L."/>
            <person name="Peng Y."/>
            <person name="Rokas A."/>
            <person name="Rosa C.A."/>
            <person name="Scheuner C."/>
            <person name="Sibirny A.A."/>
            <person name="Slot J.C."/>
            <person name="Stielow J.B."/>
            <person name="Sun H."/>
            <person name="Kurtzman C.P."/>
            <person name="Blackwell M."/>
            <person name="Grigoriev I.V."/>
            <person name="Jeffries T.W."/>
        </authorList>
    </citation>
    <scope>NUCLEOTIDE SEQUENCE [LARGE SCALE GENOMIC DNA]</scope>
    <source>
        <strain evidence="3 4">NRRL Y-2026</strain>
    </source>
</reference>
<feature type="compositionally biased region" description="Polar residues" evidence="1">
    <location>
        <begin position="9"/>
        <end position="22"/>
    </location>
</feature>
<dbReference type="GeneID" id="30176500"/>
<organism evidence="3 4">
    <name type="scientific">Pichia membranifaciens NRRL Y-2026</name>
    <dbReference type="NCBI Taxonomy" id="763406"/>
    <lineage>
        <taxon>Eukaryota</taxon>
        <taxon>Fungi</taxon>
        <taxon>Dikarya</taxon>
        <taxon>Ascomycota</taxon>
        <taxon>Saccharomycotina</taxon>
        <taxon>Pichiomycetes</taxon>
        <taxon>Pichiales</taxon>
        <taxon>Pichiaceae</taxon>
        <taxon>Pichia</taxon>
    </lineage>
</organism>
<evidence type="ECO:0000256" key="1">
    <source>
        <dbReference type="SAM" id="MobiDB-lite"/>
    </source>
</evidence>
<proteinExistence type="predicted"/>
<dbReference type="SMART" id="SM01312">
    <property type="entry name" value="RTC4"/>
    <property type="match status" value="1"/>
</dbReference>
<feature type="domain" description="Restriction of telomere capping protein 4 C-terminal" evidence="2">
    <location>
        <begin position="277"/>
        <end position="402"/>
    </location>
</feature>
<keyword evidence="4" id="KW-1185">Reference proteome</keyword>
<sequence>MDRKPQFPFNKSLNSLQSSPRRYNSAGPDDDLVLTKPPQRETAIMPPSNQVPKSTHTVPSSIDSLMPVTSRLNRPTKRRSNAIYGRQIKNDLSPKKQKVTATERLSAKKKLDVYVYDLGEKESDLLHLGEDNDEMESIMKEFDVDEMEQKSHDLQDAVETYKREREREKEKERGKAREKGTSVSRHISEQLKNDTLLGMKTRDKTSKAIDSFHKKNSQQGHRLRDLSLQSLINNKDKSDAVKRKYAGKKKYIKQDLIQKVEHIREIVEKYRAVVIDILEGQIGSYFYNEAKKLQQASPLMTIRGEDISNLPKERFYGYIGAVRGFHIGKAIERDPTLRNLIKEKAKFSKVINFWGVDNFTQYVLAPEVIAHIVLEQGKLEDLDAAYDEMEETNDYGIFVTNTVDIEGKDSIDTPLDEENIEFIVSEEEDGHNTGPLGADQYIHDLESSRDKEDSDTEENSKDLIDDIFG</sequence>
<dbReference type="Pfam" id="PF14474">
    <property type="entry name" value="RTC4"/>
    <property type="match status" value="1"/>
</dbReference>
<feature type="compositionally biased region" description="Basic and acidic residues" evidence="1">
    <location>
        <begin position="441"/>
        <end position="469"/>
    </location>
</feature>